<evidence type="ECO:0000313" key="1">
    <source>
        <dbReference type="EMBL" id="KAH9556862.1"/>
    </source>
</evidence>
<gene>
    <name evidence="1" type="ORF">CY35_07G053700</name>
</gene>
<protein>
    <submittedName>
        <fullName evidence="1">Uncharacterized protein</fullName>
    </submittedName>
</protein>
<accession>A0ACB8HKU4</accession>
<proteinExistence type="predicted"/>
<reference evidence="2" key="1">
    <citation type="journal article" date="2022" name="New Phytol.">
        <title>Phylogenomic structure and speciation in an emerging model: the Sphagnum magellanicum complex (Bryophyta).</title>
        <authorList>
            <person name="Shaw A.J."/>
            <person name="Piatkowski B."/>
            <person name="Duffy A.M."/>
            <person name="Aguero B."/>
            <person name="Imwattana K."/>
            <person name="Nieto-Lugilde M."/>
            <person name="Healey A."/>
            <person name="Weston D.J."/>
            <person name="Patel M.N."/>
            <person name="Schmutz J."/>
            <person name="Grimwood J."/>
            <person name="Yavitt J.B."/>
            <person name="Hassel K."/>
            <person name="Stenoien H.K."/>
            <person name="Flatberg K.I."/>
            <person name="Bickford C.P."/>
            <person name="Hicks K.A."/>
        </authorList>
    </citation>
    <scope>NUCLEOTIDE SEQUENCE [LARGE SCALE GENOMIC DNA]</scope>
</reference>
<name>A0ACB8HKU4_9BRYO</name>
<comment type="caution">
    <text evidence="1">The sequence shown here is derived from an EMBL/GenBank/DDBJ whole genome shotgun (WGS) entry which is preliminary data.</text>
</comment>
<keyword evidence="2" id="KW-1185">Reference proteome</keyword>
<evidence type="ECO:0000313" key="2">
    <source>
        <dbReference type="Proteomes" id="UP000828922"/>
    </source>
</evidence>
<organism evidence="1 2">
    <name type="scientific">Sphagnum magellanicum</name>
    <dbReference type="NCBI Taxonomy" id="128215"/>
    <lineage>
        <taxon>Eukaryota</taxon>
        <taxon>Viridiplantae</taxon>
        <taxon>Streptophyta</taxon>
        <taxon>Embryophyta</taxon>
        <taxon>Bryophyta</taxon>
        <taxon>Sphagnophytina</taxon>
        <taxon>Sphagnopsida</taxon>
        <taxon>Sphagnales</taxon>
        <taxon>Sphagnaceae</taxon>
        <taxon>Sphagnum</taxon>
    </lineage>
</organism>
<dbReference type="Proteomes" id="UP000828922">
    <property type="component" value="Linkage Group LG07"/>
</dbReference>
<sequence length="250" mass="27200">MSLHTALPSSFYPPTSQRLLVRSRLKSSSSSTAFLSRCVNVQKLSAGIGQQHLHTALFPPCPKMVGRVECKAVSIAHELKRGDAAVQEVPVLPFRIGHGFDLHRLEPGLPLIIGGVNIPHDRGCEAHSDGDVLLHCIVDAILGALGLPDIGMLFPDNDPKWRGAASCVFVREAVRRMKEMGYTLGNLDATIILQRPKLSPHKPAILANLCDLLEADQSVINIKAKTHEKVDSLGENRSIAAHTVVLLMRK</sequence>
<dbReference type="EMBL" id="CM038913">
    <property type="protein sequence ID" value="KAH9556862.1"/>
    <property type="molecule type" value="Genomic_DNA"/>
</dbReference>